<protein>
    <submittedName>
        <fullName evidence="1">Pectinesterase family protein</fullName>
    </submittedName>
</protein>
<sequence>MMMKKWFTAGAAAVLAAALFGLAPSGQALAAAPLADNNFNSTAAGSQPSGFTVSEDGGTVRVAAVPSSANRSIFLNDTSTTALSGLKKGFTSQNGKVEATFKFMQPSLVNNTKVFRFLSGTTAAVSIETIGGSLSYRNPDSTYVTLQSSYAANTWYTIRIIADPATDKADVYVNGVKKASAAAFFTAVSNIDGYESFTPNSSAGSHYLDDILVKPVSSAVPSGALVVSKSGGSGVYTTVQAAIDAVPVNNTANVTIFVKNGTYTEKLNFPANKPNITLIGESAEGTILTYADTASSAGGTSNSSSVYVRGNNFTAENITFRNTAGATAGQAVALYVTGDRASFTNVRILGNQDTLYANGGRHYYRNSYIEGTVDFIFGGATAVFENCEIKSLGNGYVTAASTDQATAYGYVFINSSLTRSGSLDDAVHLGRPWRPYASVHYLYSFMDTHIKPEGWNNWGNAANESTARYAEFGNTGSGSAVSGRVGWSRQLSASQAAAINTQSVLAGSDGWDPAH</sequence>
<proteinExistence type="predicted"/>
<organism evidence="1 2">
    <name type="scientific">Paenibacillus mesotrionivorans</name>
    <dbReference type="NCBI Taxonomy" id="3160968"/>
    <lineage>
        <taxon>Bacteria</taxon>
        <taxon>Bacillati</taxon>
        <taxon>Bacillota</taxon>
        <taxon>Bacilli</taxon>
        <taxon>Bacillales</taxon>
        <taxon>Paenibacillaceae</taxon>
        <taxon>Paenibacillus</taxon>
    </lineage>
</organism>
<accession>A0ACC7NSC9</accession>
<reference evidence="1" key="1">
    <citation type="submission" date="2024-12" db="EMBL/GenBank/DDBJ databases">
        <authorList>
            <person name="Wu N."/>
        </authorList>
    </citation>
    <scope>NUCLEOTIDE SEQUENCE</scope>
    <source>
        <strain evidence="1">P15</strain>
    </source>
</reference>
<keyword evidence="2" id="KW-1185">Reference proteome</keyword>
<comment type="caution">
    <text evidence="1">The sequence shown here is derived from an EMBL/GenBank/DDBJ whole genome shotgun (WGS) entry which is preliminary data.</text>
</comment>
<dbReference type="Proteomes" id="UP001631969">
    <property type="component" value="Unassembled WGS sequence"/>
</dbReference>
<name>A0ACC7NSC9_9BACL</name>
<dbReference type="EMBL" id="JBJURJ010000002">
    <property type="protein sequence ID" value="MFM9327553.1"/>
    <property type="molecule type" value="Genomic_DNA"/>
</dbReference>
<evidence type="ECO:0000313" key="2">
    <source>
        <dbReference type="Proteomes" id="UP001631969"/>
    </source>
</evidence>
<evidence type="ECO:0000313" key="1">
    <source>
        <dbReference type="EMBL" id="MFM9327553.1"/>
    </source>
</evidence>
<gene>
    <name evidence="1" type="ORF">ACI1P1_04480</name>
</gene>